<dbReference type="InterPro" id="IPR016031">
    <property type="entry name" value="Trp_RNA-bd_attenuator-like_dom"/>
</dbReference>
<dbReference type="OrthoDB" id="4721at2759"/>
<dbReference type="PANTHER" id="PTHR38074">
    <property type="entry name" value="ALTERED INHERITANCE OF MITOCHONDRIA PROTEIN 24, MITOCHONDRIAL"/>
    <property type="match status" value="1"/>
</dbReference>
<accession>A0A1X6P1T0</accession>
<dbReference type="Gene3D" id="3.60.160.10">
    <property type="entry name" value="Mitochondrial biogenesis AIM24"/>
    <property type="match status" value="1"/>
</dbReference>
<evidence type="ECO:0000313" key="1">
    <source>
        <dbReference type="EMBL" id="OSX74726.1"/>
    </source>
</evidence>
<gene>
    <name evidence="1" type="ORF">BU14_0269s0006</name>
</gene>
<dbReference type="AlphaFoldDB" id="A0A1X6P1T0"/>
<sequence length="223" mass="22527">MLRVALTPAAPVHAKVGSMVAYTGQLSFVRASSRAGGVKKMFKKAVSGEGVTLMNVTGGGHLYAADDAKSIILLRLGAGESLSVSGNDVLAFEATVQWDVHLTKGAGGMLSKGLASVYLTGPGVVAITCHGDPLALPVGPGHDAVTDPEAAVAWSGHLKPTLKTAITVRAAIGRSSGETLQMAFASDKPGFVIVQPYEEKPPPPPPSSGGAGAGFMEAAGSLI</sequence>
<reference evidence="1 2" key="1">
    <citation type="submission" date="2017-03" db="EMBL/GenBank/DDBJ databases">
        <title>WGS assembly of Porphyra umbilicalis.</title>
        <authorList>
            <person name="Brawley S.H."/>
            <person name="Blouin N.A."/>
            <person name="Ficko-Blean E."/>
            <person name="Wheeler G.L."/>
            <person name="Lohr M."/>
            <person name="Goodson H.V."/>
            <person name="Jenkins J.W."/>
            <person name="Blaby-Haas C.E."/>
            <person name="Helliwell K.E."/>
            <person name="Chan C."/>
            <person name="Marriage T."/>
            <person name="Bhattacharya D."/>
            <person name="Klein A.S."/>
            <person name="Badis Y."/>
            <person name="Brodie J."/>
            <person name="Cao Y."/>
            <person name="Collen J."/>
            <person name="Dittami S.M."/>
            <person name="Gachon C.M."/>
            <person name="Green B.R."/>
            <person name="Karpowicz S."/>
            <person name="Kim J.W."/>
            <person name="Kudahl U."/>
            <person name="Lin S."/>
            <person name="Michel G."/>
            <person name="Mittag M."/>
            <person name="Olson B.J."/>
            <person name="Pangilinan J."/>
            <person name="Peng Y."/>
            <person name="Qiu H."/>
            <person name="Shu S."/>
            <person name="Singer J.T."/>
            <person name="Smith A.G."/>
            <person name="Sprecher B.N."/>
            <person name="Wagner V."/>
            <person name="Wang W."/>
            <person name="Wang Z.-Y."/>
            <person name="Yan J."/>
            <person name="Yarish C."/>
            <person name="Zoeuner-Riek S."/>
            <person name="Zhuang Y."/>
            <person name="Zou Y."/>
            <person name="Lindquist E.A."/>
            <person name="Grimwood J."/>
            <person name="Barry K."/>
            <person name="Rokhsar D.S."/>
            <person name="Schmutz J."/>
            <person name="Stiller J.W."/>
            <person name="Grossman A.R."/>
            <person name="Prochnik S.E."/>
        </authorList>
    </citation>
    <scope>NUCLEOTIDE SEQUENCE [LARGE SCALE GENOMIC DNA]</scope>
    <source>
        <strain evidence="1">4086291</strain>
    </source>
</reference>
<protein>
    <submittedName>
        <fullName evidence="1">Uncharacterized protein</fullName>
    </submittedName>
</protein>
<organism evidence="1 2">
    <name type="scientific">Porphyra umbilicalis</name>
    <name type="common">Purple laver</name>
    <name type="synonym">Red alga</name>
    <dbReference type="NCBI Taxonomy" id="2786"/>
    <lineage>
        <taxon>Eukaryota</taxon>
        <taxon>Rhodophyta</taxon>
        <taxon>Bangiophyceae</taxon>
        <taxon>Bangiales</taxon>
        <taxon>Bangiaceae</taxon>
        <taxon>Porphyra</taxon>
    </lineage>
</organism>
<dbReference type="SUPFAM" id="SSF51219">
    <property type="entry name" value="TRAP-like"/>
    <property type="match status" value="1"/>
</dbReference>
<dbReference type="EMBL" id="KV918932">
    <property type="protein sequence ID" value="OSX74726.1"/>
    <property type="molecule type" value="Genomic_DNA"/>
</dbReference>
<dbReference type="InterPro" id="IPR002838">
    <property type="entry name" value="AIM24"/>
</dbReference>
<dbReference type="InterPro" id="IPR036983">
    <property type="entry name" value="AIM24_sf"/>
</dbReference>
<dbReference type="PANTHER" id="PTHR38074:SF1">
    <property type="entry name" value="ALTERED INHERITANCE OF MITOCHONDRIA PROTEIN 24, MITOCHONDRIAL"/>
    <property type="match status" value="1"/>
</dbReference>
<name>A0A1X6P1T0_PORUM</name>
<proteinExistence type="predicted"/>
<evidence type="ECO:0000313" key="2">
    <source>
        <dbReference type="Proteomes" id="UP000218209"/>
    </source>
</evidence>
<dbReference type="Pfam" id="PF01987">
    <property type="entry name" value="AIM24"/>
    <property type="match status" value="1"/>
</dbReference>
<keyword evidence="2" id="KW-1185">Reference proteome</keyword>
<dbReference type="Proteomes" id="UP000218209">
    <property type="component" value="Unassembled WGS sequence"/>
</dbReference>